<reference evidence="1" key="1">
    <citation type="submission" date="2021-01" db="EMBL/GenBank/DDBJ databases">
        <authorList>
            <person name="Lovell J.T."/>
            <person name="Bentley N."/>
            <person name="Bhattarai G."/>
            <person name="Jenkins J.W."/>
            <person name="Sreedasyam A."/>
            <person name="Alarcon Y."/>
            <person name="Bock C."/>
            <person name="Boston L."/>
            <person name="Carlson J."/>
            <person name="Cervantes K."/>
            <person name="Clermont K."/>
            <person name="Krom N."/>
            <person name="Kubenka K."/>
            <person name="Mamidi S."/>
            <person name="Mattison C."/>
            <person name="Monteros M."/>
            <person name="Pisani C."/>
            <person name="Plott C."/>
            <person name="Rajasekar S."/>
            <person name="Rhein H.S."/>
            <person name="Rohla C."/>
            <person name="Song M."/>
            <person name="Hilaire R.S."/>
            <person name="Shu S."/>
            <person name="Wells L."/>
            <person name="Wang X."/>
            <person name="Webber J."/>
            <person name="Heerema R.J."/>
            <person name="Klein P."/>
            <person name="Conner P."/>
            <person name="Grauke L."/>
            <person name="Grimwood J."/>
            <person name="Schmutz J."/>
            <person name="Randall J.J."/>
        </authorList>
    </citation>
    <scope>NUCLEOTIDE SEQUENCE</scope>
    <source>
        <tissue evidence="1">Leaf</tissue>
    </source>
</reference>
<dbReference type="AlphaFoldDB" id="A0A922J6R0"/>
<proteinExistence type="predicted"/>
<evidence type="ECO:0000313" key="2">
    <source>
        <dbReference type="Proteomes" id="UP000811246"/>
    </source>
</evidence>
<dbReference type="EMBL" id="CM031833">
    <property type="protein sequence ID" value="KAG6696771.1"/>
    <property type="molecule type" value="Genomic_DNA"/>
</dbReference>
<dbReference type="Proteomes" id="UP000811246">
    <property type="component" value="Chromosome 9"/>
</dbReference>
<name>A0A922J6R0_CARIL</name>
<gene>
    <name evidence="1" type="ORF">I3842_09G166000</name>
</gene>
<comment type="caution">
    <text evidence="1">The sequence shown here is derived from an EMBL/GenBank/DDBJ whole genome shotgun (WGS) entry which is preliminary data.</text>
</comment>
<sequence>MENQNFGISPHPHPRVSLFPPLHPARLSSIPLRPIACGVASHRLSFEQCRLGTPSLVYSKSRICVFLYIPFPFPSIPYLVYFCVSNSISRIWLVAVNVTALINLPNPTMTARRWKERIPNTQSE</sequence>
<protein>
    <submittedName>
        <fullName evidence="1">Uncharacterized protein</fullName>
    </submittedName>
</protein>
<organism evidence="1 2">
    <name type="scientific">Carya illinoinensis</name>
    <name type="common">Pecan</name>
    <dbReference type="NCBI Taxonomy" id="32201"/>
    <lineage>
        <taxon>Eukaryota</taxon>
        <taxon>Viridiplantae</taxon>
        <taxon>Streptophyta</taxon>
        <taxon>Embryophyta</taxon>
        <taxon>Tracheophyta</taxon>
        <taxon>Spermatophyta</taxon>
        <taxon>Magnoliopsida</taxon>
        <taxon>eudicotyledons</taxon>
        <taxon>Gunneridae</taxon>
        <taxon>Pentapetalae</taxon>
        <taxon>rosids</taxon>
        <taxon>fabids</taxon>
        <taxon>Fagales</taxon>
        <taxon>Juglandaceae</taxon>
        <taxon>Carya</taxon>
    </lineage>
</organism>
<accession>A0A922J6R0</accession>
<evidence type="ECO:0000313" key="1">
    <source>
        <dbReference type="EMBL" id="KAG6696771.1"/>
    </source>
</evidence>